<accession>Q0C713</accession>
<sequence length="69" mass="7937">MARFRSIPTLIEAHRVQRRTVIAPAENGHQGLYVVYPGDYLCVDPEGRTFPCKAEDFERQYQPVDESDP</sequence>
<evidence type="ECO:0000313" key="1">
    <source>
        <dbReference type="EMBL" id="ABI81774.1"/>
    </source>
</evidence>
<reference evidence="1 2" key="2">
    <citation type="journal article" date="2012" name="BMC Genomics">
        <title>The genome of Pelobacter carbinolicus reveals surprising metabolic capabilities and physiological features.</title>
        <authorList>
            <person name="Aklujkar M."/>
            <person name="Haveman S.A."/>
            <person name="Didonato R.Jr."/>
            <person name="Chertkov O."/>
            <person name="Han C.S."/>
            <person name="Land M.L."/>
            <person name="Brown P."/>
            <person name="Lovley D.R."/>
        </authorList>
    </citation>
    <scope>NUCLEOTIDE SEQUENCE [LARGE SCALE GENOMIC DNA]</scope>
    <source>
        <strain evidence="2">DSM 2380 / NBRC 103641 / GraBd1</strain>
    </source>
</reference>
<evidence type="ECO:0000313" key="2">
    <source>
        <dbReference type="Proteomes" id="UP000002534"/>
    </source>
</evidence>
<dbReference type="EMBL" id="CP000142">
    <property type="protein sequence ID" value="ABI81774.1"/>
    <property type="molecule type" value="Genomic_DNA"/>
</dbReference>
<dbReference type="OrthoDB" id="5387736at2"/>
<dbReference type="HOGENOM" id="CLU_2772229_0_0_7"/>
<dbReference type="STRING" id="338963.Pcar_3153"/>
<dbReference type="Proteomes" id="UP000002534">
    <property type="component" value="Chromosome"/>
</dbReference>
<protein>
    <submittedName>
        <fullName evidence="1">Uncharacterized protein</fullName>
    </submittedName>
</protein>
<organism evidence="1 2">
    <name type="scientific">Syntrophotalea carbinolica (strain DSM 2380 / NBRC 103641 / GraBd1)</name>
    <name type="common">Pelobacter carbinolicus</name>
    <dbReference type="NCBI Taxonomy" id="338963"/>
    <lineage>
        <taxon>Bacteria</taxon>
        <taxon>Pseudomonadati</taxon>
        <taxon>Thermodesulfobacteriota</taxon>
        <taxon>Desulfuromonadia</taxon>
        <taxon>Desulfuromonadales</taxon>
        <taxon>Syntrophotaleaceae</taxon>
        <taxon>Syntrophotalea</taxon>
    </lineage>
</organism>
<proteinExistence type="predicted"/>
<dbReference type="RefSeq" id="WP_011339712.1">
    <property type="nucleotide sequence ID" value="NC_007498.2"/>
</dbReference>
<dbReference type="AlphaFoldDB" id="Q0C713"/>
<dbReference type="KEGG" id="pca:Pcar_3153"/>
<keyword evidence="2" id="KW-1185">Reference proteome</keyword>
<reference evidence="2" key="1">
    <citation type="submission" date="2005-10" db="EMBL/GenBank/DDBJ databases">
        <title>Complete sequence of Pelobacter carbinolicus DSM 2380.</title>
        <authorList>
            <person name="Copeland A."/>
            <person name="Lucas S."/>
            <person name="Lapidus A."/>
            <person name="Barry K."/>
            <person name="Detter J.C."/>
            <person name="Glavina T."/>
            <person name="Hammon N."/>
            <person name="Israni S."/>
            <person name="Pitluck S."/>
            <person name="Chertkov O."/>
            <person name="Schmutz J."/>
            <person name="Larimer F."/>
            <person name="Land M."/>
            <person name="Kyrpides N."/>
            <person name="Ivanova N."/>
            <person name="Richardson P."/>
        </authorList>
    </citation>
    <scope>NUCLEOTIDE SEQUENCE [LARGE SCALE GENOMIC DNA]</scope>
    <source>
        <strain evidence="2">DSM 2380 / NBRC 103641 / GraBd1</strain>
    </source>
</reference>
<gene>
    <name evidence="1" type="ordered locus">Pcar_3153</name>
</gene>
<name>Q0C713_SYNC1</name>